<reference evidence="5 6" key="1">
    <citation type="submission" date="2020-08" db="EMBL/GenBank/DDBJ databases">
        <title>Genomic Encyclopedia of Type Strains, Phase IV (KMG-IV): sequencing the most valuable type-strain genomes for metagenomic binning, comparative biology and taxonomic classification.</title>
        <authorList>
            <person name="Goeker M."/>
        </authorList>
    </citation>
    <scope>NUCLEOTIDE SEQUENCE [LARGE SCALE GENOMIC DNA]</scope>
    <source>
        <strain evidence="5 6">DSM 103733</strain>
    </source>
</reference>
<dbReference type="AlphaFoldDB" id="A0A841JSK1"/>
<evidence type="ECO:0000313" key="5">
    <source>
        <dbReference type="EMBL" id="MBB6144130.1"/>
    </source>
</evidence>
<dbReference type="CDD" id="cd03141">
    <property type="entry name" value="GATase1_Hsp31_like"/>
    <property type="match status" value="1"/>
</dbReference>
<name>A0A841JSK1_9BACT</name>
<dbReference type="GO" id="GO:0005737">
    <property type="term" value="C:cytoplasm"/>
    <property type="evidence" value="ECO:0007669"/>
    <property type="project" value="TreeGrafter"/>
</dbReference>
<gene>
    <name evidence="5" type="ORF">HNQ77_002082</name>
</gene>
<evidence type="ECO:0000313" key="6">
    <source>
        <dbReference type="Proteomes" id="UP000538666"/>
    </source>
</evidence>
<dbReference type="OrthoDB" id="9792284at2"/>
<dbReference type="Gene3D" id="3.40.50.880">
    <property type="match status" value="1"/>
</dbReference>
<organism evidence="5 6">
    <name type="scientific">Silvibacterium bohemicum</name>
    <dbReference type="NCBI Taxonomy" id="1577686"/>
    <lineage>
        <taxon>Bacteria</taxon>
        <taxon>Pseudomonadati</taxon>
        <taxon>Acidobacteriota</taxon>
        <taxon>Terriglobia</taxon>
        <taxon>Terriglobales</taxon>
        <taxon>Acidobacteriaceae</taxon>
        <taxon>Silvibacterium</taxon>
    </lineage>
</organism>
<evidence type="ECO:0000259" key="4">
    <source>
        <dbReference type="Pfam" id="PF01965"/>
    </source>
</evidence>
<keyword evidence="5" id="KW-0378">Hydrolase</keyword>
<sequence length="237" mass="26204">MKVLFIISSSETAFWLSEVTHPYWHLTERGVEVDFASPNGGRVVYDRYSDPHFEKSMEPEDLVSKGFLADKKTVAKLETTLKLSEVDLTTYDAIHVAGGRGATFDLYPNEDVARALEYFWTRDKVVGAICHGAVALGNIPDRIRGRQVTGFTYEADKQLQSMFGSGFIIPHYPQKVLEETGAIYSSIQPYTPKVIVDGRLITGQDQSAASEYALALLHLMTGHSPVSVVESPAETKA</sequence>
<dbReference type="GO" id="GO:0008233">
    <property type="term" value="F:peptidase activity"/>
    <property type="evidence" value="ECO:0007669"/>
    <property type="project" value="UniProtKB-KW"/>
</dbReference>
<keyword evidence="5" id="KW-0645">Protease</keyword>
<dbReference type="EMBL" id="JACHEK010000004">
    <property type="protein sequence ID" value="MBB6144130.1"/>
    <property type="molecule type" value="Genomic_DNA"/>
</dbReference>
<dbReference type="PANTHER" id="PTHR48094:SF11">
    <property type="entry name" value="GLUTATHIONE-INDEPENDENT GLYOXALASE HSP31-RELATED"/>
    <property type="match status" value="1"/>
</dbReference>
<dbReference type="GO" id="GO:0006508">
    <property type="term" value="P:proteolysis"/>
    <property type="evidence" value="ECO:0007669"/>
    <property type="project" value="UniProtKB-KW"/>
</dbReference>
<keyword evidence="6" id="KW-1185">Reference proteome</keyword>
<dbReference type="GO" id="GO:0019172">
    <property type="term" value="F:glyoxalase III activity"/>
    <property type="evidence" value="ECO:0007669"/>
    <property type="project" value="TreeGrafter"/>
</dbReference>
<dbReference type="Pfam" id="PF01965">
    <property type="entry name" value="DJ-1_PfpI"/>
    <property type="match status" value="1"/>
</dbReference>
<accession>A0A841JSK1</accession>
<dbReference type="InterPro" id="IPR002818">
    <property type="entry name" value="DJ-1/PfpI"/>
</dbReference>
<feature type="domain" description="DJ-1/PfpI" evidence="4">
    <location>
        <begin position="2"/>
        <end position="217"/>
    </location>
</feature>
<keyword evidence="1" id="KW-0346">Stress response</keyword>
<keyword evidence="2" id="KW-0456">Lyase</keyword>
<dbReference type="InterPro" id="IPR050325">
    <property type="entry name" value="Prot/Nucl_acid_deglycase"/>
</dbReference>
<evidence type="ECO:0000256" key="2">
    <source>
        <dbReference type="ARBA" id="ARBA00023239"/>
    </source>
</evidence>
<evidence type="ECO:0000256" key="3">
    <source>
        <dbReference type="ARBA" id="ARBA00038493"/>
    </source>
</evidence>
<dbReference type="SUPFAM" id="SSF52317">
    <property type="entry name" value="Class I glutamine amidotransferase-like"/>
    <property type="match status" value="1"/>
</dbReference>
<dbReference type="PANTHER" id="PTHR48094">
    <property type="entry name" value="PROTEIN/NUCLEIC ACID DEGLYCASE DJ-1-RELATED"/>
    <property type="match status" value="1"/>
</dbReference>
<evidence type="ECO:0000256" key="1">
    <source>
        <dbReference type="ARBA" id="ARBA00023016"/>
    </source>
</evidence>
<protein>
    <submittedName>
        <fullName evidence="5">Putative intracellular protease/amidase</fullName>
    </submittedName>
</protein>
<dbReference type="RefSeq" id="WP_050059198.1">
    <property type="nucleotide sequence ID" value="NZ_JACHEK010000004.1"/>
</dbReference>
<comment type="caution">
    <text evidence="5">The sequence shown here is derived from an EMBL/GenBank/DDBJ whole genome shotgun (WGS) entry which is preliminary data.</text>
</comment>
<proteinExistence type="inferred from homology"/>
<comment type="similarity">
    <text evidence="3">Belongs to the peptidase C56 family. HSP31-like subfamily.</text>
</comment>
<dbReference type="Proteomes" id="UP000538666">
    <property type="component" value="Unassembled WGS sequence"/>
</dbReference>
<dbReference type="GO" id="GO:0019243">
    <property type="term" value="P:methylglyoxal catabolic process to D-lactate via S-lactoyl-glutathione"/>
    <property type="evidence" value="ECO:0007669"/>
    <property type="project" value="TreeGrafter"/>
</dbReference>
<dbReference type="InterPro" id="IPR029062">
    <property type="entry name" value="Class_I_gatase-like"/>
</dbReference>